<evidence type="ECO:0000313" key="3">
    <source>
        <dbReference type="EMBL" id="WFN37651.1"/>
    </source>
</evidence>
<dbReference type="GeneID" id="79949630"/>
<evidence type="ECO:0000313" key="4">
    <source>
        <dbReference type="Proteomes" id="UP001218895"/>
    </source>
</evidence>
<dbReference type="InterPro" id="IPR003784">
    <property type="entry name" value="BioY"/>
</dbReference>
<comment type="similarity">
    <text evidence="1">Belongs to the BioY family.</text>
</comment>
<name>A0AAF0FT53_9EURY</name>
<dbReference type="PIRSF" id="PIRSF016661">
    <property type="entry name" value="BioY"/>
    <property type="match status" value="1"/>
</dbReference>
<feature type="transmembrane region" description="Helical" evidence="2">
    <location>
        <begin position="139"/>
        <end position="164"/>
    </location>
</feature>
<accession>A0AAF0FT53</accession>
<dbReference type="Gene3D" id="1.10.1760.20">
    <property type="match status" value="1"/>
</dbReference>
<keyword evidence="2" id="KW-0812">Transmembrane</keyword>
<dbReference type="AlphaFoldDB" id="A0AAF0FT53"/>
<feature type="transmembrane region" description="Helical" evidence="2">
    <location>
        <begin position="116"/>
        <end position="133"/>
    </location>
</feature>
<evidence type="ECO:0000256" key="1">
    <source>
        <dbReference type="PIRNR" id="PIRNR016661"/>
    </source>
</evidence>
<gene>
    <name evidence="3" type="ORF">L1994_04490</name>
</gene>
<feature type="transmembrane region" description="Helical" evidence="2">
    <location>
        <begin position="81"/>
        <end position="104"/>
    </location>
</feature>
<dbReference type="EMBL" id="CP091092">
    <property type="protein sequence ID" value="WFN37651.1"/>
    <property type="molecule type" value="Genomic_DNA"/>
</dbReference>
<organism evidence="3 4">
    <name type="scientific">Methanomicrobium antiquum</name>
    <dbReference type="NCBI Taxonomy" id="487686"/>
    <lineage>
        <taxon>Archaea</taxon>
        <taxon>Methanobacteriati</taxon>
        <taxon>Methanobacteriota</taxon>
        <taxon>Stenosarchaea group</taxon>
        <taxon>Methanomicrobia</taxon>
        <taxon>Methanomicrobiales</taxon>
        <taxon>Methanomicrobiaceae</taxon>
        <taxon>Methanomicrobium</taxon>
    </lineage>
</organism>
<dbReference type="PANTHER" id="PTHR34295">
    <property type="entry name" value="BIOTIN TRANSPORTER BIOY"/>
    <property type="match status" value="1"/>
</dbReference>
<dbReference type="KEGG" id="manq:L1994_04490"/>
<dbReference type="RefSeq" id="WP_278100490.1">
    <property type="nucleotide sequence ID" value="NZ_CP091092.1"/>
</dbReference>
<keyword evidence="2" id="KW-1133">Transmembrane helix</keyword>
<protein>
    <submittedName>
        <fullName evidence="3">Biotin transporter BioY</fullName>
    </submittedName>
</protein>
<feature type="transmembrane region" description="Helical" evidence="2">
    <location>
        <begin position="53"/>
        <end position="75"/>
    </location>
</feature>
<feature type="transmembrane region" description="Helical" evidence="2">
    <location>
        <begin position="16"/>
        <end position="46"/>
    </location>
</feature>
<keyword evidence="1 2" id="KW-0472">Membrane</keyword>
<keyword evidence="4" id="KW-1185">Reference proteome</keyword>
<sequence>MYGDEKRTQIISQTGLFIALTAIGSYITIPMIPVPFTLQTLFVLLCGCIMKRYAVVAISLYLIIGLIGLPVFHQLTSGPGILLGPTGGYLIGFVAASFIVGIFYEKKSRILRISGLFFGTAAILVFGVLWIAVSSGISIWSAFLIGAVPFVVGDLIKFILAFLISERVEGIDD</sequence>
<dbReference type="Proteomes" id="UP001218895">
    <property type="component" value="Chromosome"/>
</dbReference>
<proteinExistence type="inferred from homology"/>
<evidence type="ECO:0000256" key="2">
    <source>
        <dbReference type="SAM" id="Phobius"/>
    </source>
</evidence>
<dbReference type="GO" id="GO:0005886">
    <property type="term" value="C:plasma membrane"/>
    <property type="evidence" value="ECO:0007669"/>
    <property type="project" value="UniProtKB-SubCell"/>
</dbReference>
<keyword evidence="1" id="KW-0813">Transport</keyword>
<comment type="subcellular location">
    <subcellularLocation>
        <location evidence="1">Cell membrane</location>
        <topology evidence="1">Multi-pass membrane protein</topology>
    </subcellularLocation>
</comment>
<dbReference type="PANTHER" id="PTHR34295:SF1">
    <property type="entry name" value="BIOTIN TRANSPORTER BIOY"/>
    <property type="match status" value="1"/>
</dbReference>
<keyword evidence="1" id="KW-1003">Cell membrane</keyword>
<reference evidence="3" key="1">
    <citation type="submission" date="2022-01" db="EMBL/GenBank/DDBJ databases">
        <title>Complete genome of Methanomicrobium antiquum DSM 21220.</title>
        <authorList>
            <person name="Chen S.-C."/>
            <person name="You Y.-T."/>
            <person name="Zhou Y.-Z."/>
            <person name="Lai M.-C."/>
        </authorList>
    </citation>
    <scope>NUCLEOTIDE SEQUENCE</scope>
    <source>
        <strain evidence="3">DSM 21220</strain>
    </source>
</reference>
<dbReference type="Pfam" id="PF02632">
    <property type="entry name" value="BioY"/>
    <property type="match status" value="1"/>
</dbReference>
<dbReference type="GO" id="GO:0015225">
    <property type="term" value="F:biotin transmembrane transporter activity"/>
    <property type="evidence" value="ECO:0007669"/>
    <property type="project" value="UniProtKB-UniRule"/>
</dbReference>